<dbReference type="SUPFAM" id="SSF51395">
    <property type="entry name" value="FMN-linked oxidoreductases"/>
    <property type="match status" value="1"/>
</dbReference>
<feature type="binding site" evidence="12">
    <location>
        <position position="125"/>
    </location>
    <ligand>
        <name>substrate</name>
    </ligand>
</feature>
<dbReference type="NCBIfam" id="NF005574">
    <property type="entry name" value="PRK07259.1"/>
    <property type="match status" value="1"/>
</dbReference>
<dbReference type="RefSeq" id="WP_077076116.1">
    <property type="nucleotide sequence ID" value="NZ_LT671858.1"/>
</dbReference>
<dbReference type="GO" id="GO:0006212">
    <property type="term" value="P:uracil catabolic process"/>
    <property type="evidence" value="ECO:0007669"/>
    <property type="project" value="TreeGrafter"/>
</dbReference>
<dbReference type="InterPro" id="IPR012135">
    <property type="entry name" value="Dihydroorotate_DH_1_2"/>
</dbReference>
<comment type="subunit">
    <text evidence="5">Heterotetramer of 2 PyrK and 2 PyrD type B subunits.</text>
</comment>
<evidence type="ECO:0000313" key="14">
    <source>
        <dbReference type="EMBL" id="SIM54393.1"/>
    </source>
</evidence>
<evidence type="ECO:0000256" key="2">
    <source>
        <dbReference type="ARBA" id="ARBA00004496"/>
    </source>
</evidence>
<evidence type="ECO:0000256" key="12">
    <source>
        <dbReference type="HAMAP-Rule" id="MF_00224"/>
    </source>
</evidence>
<dbReference type="Pfam" id="PF01180">
    <property type="entry name" value="DHO_dh"/>
    <property type="match status" value="1"/>
</dbReference>
<dbReference type="STRING" id="1673428.CPM_0762"/>
<dbReference type="NCBIfam" id="TIGR01037">
    <property type="entry name" value="pyrD_sub1_fam"/>
    <property type="match status" value="1"/>
</dbReference>
<dbReference type="InterPro" id="IPR024920">
    <property type="entry name" value="Dihydroorotate_DH_1"/>
</dbReference>
<dbReference type="GeneID" id="41588041"/>
<evidence type="ECO:0000256" key="5">
    <source>
        <dbReference type="ARBA" id="ARBA00011669"/>
    </source>
</evidence>
<evidence type="ECO:0000313" key="16">
    <source>
        <dbReference type="Proteomes" id="UP000187822"/>
    </source>
</evidence>
<feature type="binding site" evidence="12">
    <location>
        <begin position="69"/>
        <end position="73"/>
    </location>
    <ligand>
        <name>substrate</name>
    </ligand>
</feature>
<dbReference type="PANTHER" id="PTHR43073">
    <property type="entry name" value="DIHYDROPYRIMIDINE DEHYDROGENASE [NADP(+)]"/>
    <property type="match status" value="1"/>
</dbReference>
<evidence type="ECO:0000313" key="15">
    <source>
        <dbReference type="EMBL" id="SJK84610.1"/>
    </source>
</evidence>
<comment type="pathway">
    <text evidence="3">Pyrimidine metabolism; UMP biosynthesis via de novo pathway; orotate from (S)-dihydroorotate (NAD(+) route): step 1/1.</text>
</comment>
<dbReference type="PIRSF" id="PIRSF000164">
    <property type="entry name" value="DHO_oxidase"/>
    <property type="match status" value="1"/>
</dbReference>
<evidence type="ECO:0000256" key="4">
    <source>
        <dbReference type="ARBA" id="ARBA00008008"/>
    </source>
</evidence>
<dbReference type="InterPro" id="IPR033888">
    <property type="entry name" value="DHOD_1B"/>
</dbReference>
<evidence type="ECO:0000256" key="11">
    <source>
        <dbReference type="ARBA" id="ARBA00048996"/>
    </source>
</evidence>
<feature type="binding site" evidence="12">
    <location>
        <position position="163"/>
    </location>
    <ligand>
        <name>FMN</name>
        <dbReference type="ChEBI" id="CHEBI:58210"/>
    </ligand>
</feature>
<dbReference type="EC" id="1.3.-.-" evidence="12"/>
<accession>A0A1N5U0Q8</accession>
<dbReference type="FunFam" id="3.20.20.70:FF:000027">
    <property type="entry name" value="Dihydropyrimidine dehydrogenase [NADP(+)]"/>
    <property type="match status" value="1"/>
</dbReference>
<dbReference type="OrthoDB" id="36608at2157"/>
<dbReference type="EMBL" id="LT719092">
    <property type="protein sequence ID" value="SJK84610.1"/>
    <property type="molecule type" value="Genomic_DNA"/>
</dbReference>
<feature type="binding site" evidence="12">
    <location>
        <begin position="188"/>
        <end position="189"/>
    </location>
    <ligand>
        <name>substrate</name>
    </ligand>
</feature>
<dbReference type="HAMAP" id="MF_00224">
    <property type="entry name" value="DHO_dh_type1"/>
    <property type="match status" value="1"/>
</dbReference>
<feature type="binding site" evidence="12">
    <location>
        <begin position="45"/>
        <end position="46"/>
    </location>
    <ligand>
        <name>FMN</name>
        <dbReference type="ChEBI" id="CHEBI:58210"/>
    </ligand>
</feature>
<comment type="catalytic activity">
    <reaction evidence="12">
        <text>(S)-dihydroorotate + A = orotate + AH2</text>
        <dbReference type="Rhea" id="RHEA:18073"/>
        <dbReference type="ChEBI" id="CHEBI:13193"/>
        <dbReference type="ChEBI" id="CHEBI:17499"/>
        <dbReference type="ChEBI" id="CHEBI:30839"/>
        <dbReference type="ChEBI" id="CHEBI:30864"/>
    </reaction>
</comment>
<evidence type="ECO:0000256" key="7">
    <source>
        <dbReference type="ARBA" id="ARBA00022630"/>
    </source>
</evidence>
<organism evidence="14 17">
    <name type="scientific">Cuniculiplasma divulgatum</name>
    <dbReference type="NCBI Taxonomy" id="1673428"/>
    <lineage>
        <taxon>Archaea</taxon>
        <taxon>Methanobacteriati</taxon>
        <taxon>Thermoplasmatota</taxon>
        <taxon>Thermoplasmata</taxon>
        <taxon>Thermoplasmatales</taxon>
        <taxon>Cuniculiplasmataceae</taxon>
        <taxon>Cuniculiplasma</taxon>
    </lineage>
</organism>
<protein>
    <recommendedName>
        <fullName evidence="12">Dihydroorotate dehydrogenase</fullName>
        <shortName evidence="12">DHOD</shortName>
        <shortName evidence="12">DHODase</shortName>
        <shortName evidence="12">DHOdehase</shortName>
        <ecNumber evidence="12">1.3.-.-</ecNumber>
    </recommendedName>
</protein>
<feature type="domain" description="Dihydroorotate dehydrogenase catalytic" evidence="13">
    <location>
        <begin position="4"/>
        <end position="283"/>
    </location>
</feature>
<evidence type="ECO:0000256" key="9">
    <source>
        <dbReference type="ARBA" id="ARBA00022975"/>
    </source>
</evidence>
<dbReference type="Gene3D" id="3.20.20.70">
    <property type="entry name" value="Aldolase class I"/>
    <property type="match status" value="1"/>
</dbReference>
<evidence type="ECO:0000259" key="13">
    <source>
        <dbReference type="Pfam" id="PF01180"/>
    </source>
</evidence>
<dbReference type="GO" id="GO:0006207">
    <property type="term" value="P:'de novo' pyrimidine nucleobase biosynthetic process"/>
    <property type="evidence" value="ECO:0007669"/>
    <property type="project" value="InterPro"/>
</dbReference>
<dbReference type="PROSITE" id="PS00911">
    <property type="entry name" value="DHODEHASE_1"/>
    <property type="match status" value="1"/>
</dbReference>
<evidence type="ECO:0000256" key="8">
    <source>
        <dbReference type="ARBA" id="ARBA00022643"/>
    </source>
</evidence>
<evidence type="ECO:0000256" key="10">
    <source>
        <dbReference type="ARBA" id="ARBA00023002"/>
    </source>
</evidence>
<feature type="binding site" evidence="12">
    <location>
        <position position="187"/>
    </location>
    <ligand>
        <name>FMN</name>
        <dbReference type="ChEBI" id="CHEBI:58210"/>
    </ligand>
</feature>
<dbReference type="EMBL" id="LT671858">
    <property type="protein sequence ID" value="SIM54393.1"/>
    <property type="molecule type" value="Genomic_DNA"/>
</dbReference>
<name>A0A1N5U0Q8_9ARCH</name>
<comment type="caution">
    <text evidence="12">Lacks conserved residue(s) required for the propagation of feature annotation.</text>
</comment>
<evidence type="ECO:0000256" key="6">
    <source>
        <dbReference type="ARBA" id="ARBA00022490"/>
    </source>
</evidence>
<sequence>MVSLAVKTGGVSFESPAILASGILDENGYTMKRVLEDGAGAVVTKSIGTEERNGYFSPVVVPEDTYLINAMGLPNPGIDSFEEEIKIALTAKKPVIGSIFASNTDDFLKLALKMQDFGVSAVELNLSCPHVQGFGSEVGSDPVLVKEIVKTLKGTIKIPVWSKLSPNVTSISEISRAASDSDALVLINTVRAMAIDIEARRPVLTNSYGGMSGTAIKPVGLRCVYEVRKETEIDIIGVGGISSYIDALEYIMAGASVFQIGTALMKYGRSIFMRITGDLEKYMISNGINNLEELVGVAVR</sequence>
<gene>
    <name evidence="12" type="primary">pyrD</name>
    <name evidence="15" type="ORF">CPM_0762</name>
    <name evidence="14" type="ORF">CSP5_0766</name>
</gene>
<dbReference type="PROSITE" id="PS00912">
    <property type="entry name" value="DHODEHASE_2"/>
    <property type="match status" value="1"/>
</dbReference>
<dbReference type="AlphaFoldDB" id="A0A1N5U0Q8"/>
<dbReference type="CDD" id="cd04740">
    <property type="entry name" value="DHOD_1B_like"/>
    <property type="match status" value="1"/>
</dbReference>
<comment type="similarity">
    <text evidence="4 12">Belongs to the dihydroorotate dehydrogenase family. Type 1 subfamily.</text>
</comment>
<comment type="catalytic activity">
    <reaction evidence="11">
        <text>(S)-dihydroorotate + NAD(+) = orotate + NADH + H(+)</text>
        <dbReference type="Rhea" id="RHEA:13513"/>
        <dbReference type="ChEBI" id="CHEBI:15378"/>
        <dbReference type="ChEBI" id="CHEBI:30839"/>
        <dbReference type="ChEBI" id="CHEBI:30864"/>
        <dbReference type="ChEBI" id="CHEBI:57540"/>
        <dbReference type="ChEBI" id="CHEBI:57945"/>
        <dbReference type="EC" id="1.3.1.14"/>
    </reaction>
</comment>
<comment type="function">
    <text evidence="1">Catalyzes the conversion of dihydroorotate to orotate with NAD(+) as electron acceptor.</text>
</comment>
<evidence type="ECO:0000313" key="17">
    <source>
        <dbReference type="Proteomes" id="UP000195607"/>
    </source>
</evidence>
<feature type="binding site" evidence="12">
    <location>
        <position position="213"/>
    </location>
    <ligand>
        <name>FMN</name>
        <dbReference type="ChEBI" id="CHEBI:58210"/>
    </ligand>
</feature>
<reference evidence="16" key="3">
    <citation type="submission" date="2016-06" db="EMBL/GenBank/DDBJ databases">
        <authorList>
            <person name="Toshchakov V.S."/>
        </authorList>
    </citation>
    <scope>NUCLEOTIDE SEQUENCE [LARGE SCALE GENOMIC DNA]</scope>
    <source>
        <strain>PM4 (JCM 30641</strain>
        <strain evidence="16">\VKM B-2940)</strain>
    </source>
</reference>
<dbReference type="InterPro" id="IPR049622">
    <property type="entry name" value="Dihydroorotate_DH_I"/>
</dbReference>
<comment type="cofactor">
    <cofactor evidence="12">
        <name>FMN</name>
        <dbReference type="ChEBI" id="CHEBI:58210"/>
    </cofactor>
    <text evidence="12">Binds 1 FMN per subunit.</text>
</comment>
<comment type="subcellular location">
    <subcellularLocation>
        <location evidence="2 12">Cytoplasm</location>
    </subcellularLocation>
</comment>
<reference evidence="14 17" key="1">
    <citation type="submission" date="2016-04" db="EMBL/GenBank/DDBJ databases">
        <authorList>
            <person name="Evans L.H."/>
            <person name="Alamgir A."/>
            <person name="Owens N."/>
            <person name="Weber N.D."/>
            <person name="Virtaneva K."/>
            <person name="Barbian K."/>
            <person name="Babar A."/>
            <person name="Rosenke K."/>
        </authorList>
    </citation>
    <scope>NUCLEOTIDE SEQUENCE [LARGE SCALE GENOMIC DNA]</scope>
    <source>
        <strain evidence="14">S5</strain>
        <strain evidence="17">S5(T) (JCM 30642 \VKM B-2941)</strain>
    </source>
</reference>
<feature type="active site" description="Nucleophile" evidence="12">
    <location>
        <position position="128"/>
    </location>
</feature>
<dbReference type="PANTHER" id="PTHR43073:SF2">
    <property type="entry name" value="DIHYDROPYRIMIDINE DEHYDROGENASE [NADP(+)]"/>
    <property type="match status" value="1"/>
</dbReference>
<dbReference type="Proteomes" id="UP000195607">
    <property type="component" value="Chromosome I"/>
</dbReference>
<dbReference type="GO" id="GO:0006210">
    <property type="term" value="P:thymine catabolic process"/>
    <property type="evidence" value="ECO:0007669"/>
    <property type="project" value="TreeGrafter"/>
</dbReference>
<dbReference type="GO" id="GO:0005737">
    <property type="term" value="C:cytoplasm"/>
    <property type="evidence" value="ECO:0007669"/>
    <property type="project" value="UniProtKB-SubCell"/>
</dbReference>
<dbReference type="InterPro" id="IPR005720">
    <property type="entry name" value="Dihydroorotate_DH_cat"/>
</dbReference>
<dbReference type="UniPathway" id="UPA00070"/>
<feature type="binding site" evidence="12">
    <location>
        <position position="21"/>
    </location>
    <ligand>
        <name>FMN</name>
        <dbReference type="ChEBI" id="CHEBI:58210"/>
    </ligand>
</feature>
<dbReference type="GO" id="GO:0044205">
    <property type="term" value="P:'de novo' UMP biosynthetic process"/>
    <property type="evidence" value="ECO:0007669"/>
    <property type="project" value="UniProtKB-UniRule"/>
</dbReference>
<dbReference type="Proteomes" id="UP000187822">
    <property type="component" value="Chromosome I"/>
</dbReference>
<dbReference type="GO" id="GO:0050661">
    <property type="term" value="F:NADP binding"/>
    <property type="evidence" value="ECO:0007669"/>
    <property type="project" value="TreeGrafter"/>
</dbReference>
<evidence type="ECO:0000256" key="3">
    <source>
        <dbReference type="ARBA" id="ARBA00004715"/>
    </source>
</evidence>
<dbReference type="GO" id="GO:0002058">
    <property type="term" value="F:uracil binding"/>
    <property type="evidence" value="ECO:0007669"/>
    <property type="project" value="TreeGrafter"/>
</dbReference>
<keyword evidence="10 12" id="KW-0560">Oxidoreductase</keyword>
<keyword evidence="9 12" id="KW-0665">Pyrimidine biosynthesis</keyword>
<dbReference type="InterPro" id="IPR013785">
    <property type="entry name" value="Aldolase_TIM"/>
</dbReference>
<dbReference type="KEGG" id="cdiv:CPM_0762"/>
<proteinExistence type="inferred from homology"/>
<dbReference type="GO" id="GO:0004589">
    <property type="term" value="F:dihydroorotate dehydrogenase (NAD+) activity"/>
    <property type="evidence" value="ECO:0007669"/>
    <property type="project" value="UniProtKB-EC"/>
</dbReference>
<feature type="binding site" evidence="12">
    <location>
        <begin position="261"/>
        <end position="262"/>
    </location>
    <ligand>
        <name>FMN</name>
        <dbReference type="ChEBI" id="CHEBI:58210"/>
    </ligand>
</feature>
<evidence type="ECO:0000256" key="1">
    <source>
        <dbReference type="ARBA" id="ARBA00003616"/>
    </source>
</evidence>
<keyword evidence="16" id="KW-1185">Reference proteome</keyword>
<keyword evidence="7 12" id="KW-0285">Flavoprotein</keyword>
<keyword evidence="8 12" id="KW-0288">FMN</keyword>
<feature type="binding site" evidence="12">
    <location>
        <position position="45"/>
    </location>
    <ligand>
        <name>substrate</name>
    </ligand>
</feature>
<reference evidence="15" key="2">
    <citation type="submission" date="2016-06" db="EMBL/GenBank/DDBJ databases">
        <authorList>
            <person name="Olsen C.W."/>
            <person name="Carey S."/>
            <person name="Hinshaw L."/>
            <person name="Karasin A.I."/>
        </authorList>
    </citation>
    <scope>NUCLEOTIDE SEQUENCE [LARGE SCALE GENOMIC DNA]</scope>
    <source>
        <strain evidence="15">PM4</strain>
    </source>
</reference>
<dbReference type="InterPro" id="IPR001295">
    <property type="entry name" value="Dihydroorotate_DH_CS"/>
</dbReference>
<feature type="binding site" evidence="12">
    <location>
        <begin position="239"/>
        <end position="240"/>
    </location>
    <ligand>
        <name>FMN</name>
        <dbReference type="ChEBI" id="CHEBI:58210"/>
    </ligand>
</feature>
<feature type="binding site" evidence="12">
    <location>
        <position position="125"/>
    </location>
    <ligand>
        <name>FMN</name>
        <dbReference type="ChEBI" id="CHEBI:58210"/>
    </ligand>
</feature>
<keyword evidence="6 12" id="KW-0963">Cytoplasm</keyword>